<keyword evidence="4" id="KW-0808">Transferase</keyword>
<dbReference type="InterPro" id="IPR003406">
    <property type="entry name" value="Glyco_trans_14"/>
</dbReference>
<keyword evidence="5" id="KW-0812">Transmembrane</keyword>
<dbReference type="EMBL" id="FQVO01000010">
    <property type="protein sequence ID" value="SHF16856.1"/>
    <property type="molecule type" value="Genomic_DNA"/>
</dbReference>
<name>A0A1M4ZGY8_9FLAO</name>
<evidence type="ECO:0000256" key="1">
    <source>
        <dbReference type="ARBA" id="ARBA00004323"/>
    </source>
</evidence>
<evidence type="ECO:0000256" key="13">
    <source>
        <dbReference type="ARBA" id="ARBA00023180"/>
    </source>
</evidence>
<dbReference type="GO" id="GO:0016020">
    <property type="term" value="C:membrane"/>
    <property type="evidence" value="ECO:0007669"/>
    <property type="project" value="InterPro"/>
</dbReference>
<protein>
    <recommendedName>
        <fullName evidence="14">Peptide O-xylosyltransferase</fullName>
    </recommendedName>
</protein>
<keyword evidence="13" id="KW-0325">Glycoprotein</keyword>
<keyword evidence="6" id="KW-0479">Metal-binding</keyword>
<keyword evidence="16" id="KW-1185">Reference proteome</keyword>
<evidence type="ECO:0000256" key="12">
    <source>
        <dbReference type="ARBA" id="ARBA00023157"/>
    </source>
</evidence>
<evidence type="ECO:0000256" key="10">
    <source>
        <dbReference type="ARBA" id="ARBA00023034"/>
    </source>
</evidence>
<evidence type="ECO:0000256" key="14">
    <source>
        <dbReference type="ARBA" id="ARBA00042865"/>
    </source>
</evidence>
<evidence type="ECO:0000256" key="2">
    <source>
        <dbReference type="ARBA" id="ARBA00004648"/>
    </source>
</evidence>
<dbReference type="AlphaFoldDB" id="A0A1M4ZGY8"/>
<keyword evidence="8" id="KW-0735">Signal-anchor</keyword>
<dbReference type="GO" id="GO:0015012">
    <property type="term" value="P:heparan sulfate proteoglycan biosynthetic process"/>
    <property type="evidence" value="ECO:0007669"/>
    <property type="project" value="TreeGrafter"/>
</dbReference>
<evidence type="ECO:0000256" key="6">
    <source>
        <dbReference type="ARBA" id="ARBA00022723"/>
    </source>
</evidence>
<evidence type="ECO:0000256" key="7">
    <source>
        <dbReference type="ARBA" id="ARBA00022824"/>
    </source>
</evidence>
<keyword evidence="7" id="KW-0256">Endoplasmic reticulum</keyword>
<accession>A0A1M4ZGY8</accession>
<dbReference type="Proteomes" id="UP000184236">
    <property type="component" value="Unassembled WGS sequence"/>
</dbReference>
<evidence type="ECO:0000256" key="3">
    <source>
        <dbReference type="ARBA" id="ARBA00022676"/>
    </source>
</evidence>
<evidence type="ECO:0000256" key="11">
    <source>
        <dbReference type="ARBA" id="ARBA00023136"/>
    </source>
</evidence>
<sequence length="344" mass="41319">MIIKILFVPSSQTELFATMRMILNSVPMQTQMNSPQTQSETLDQHSSRQVRIAYFIMIHHKPHVFRAMFEKIYTRDQFYLIHIDRKAKAELTEEIQMYLMKYPNVFILESMNIVPGGFSMIQAELNAMEYLLNVSKDWDYFVNLSGEDYPLKSQNIIRKFLTVNNGRNYLFYYDQKFYRPDTLKRIQNHFTELTHKISSLIYKREFMEGVIPYIGGKWFMFTRETCTFLINNKRVMDFEDYYLHTFLPAESFFQTVLMNTVFKDIIVNDDKRASIEISFFNKNQYHIQLIESLKNSNQLFIRKVNDKTHESILQYINDSFLIPLKEIDEVQREIKRDDRDNNWS</sequence>
<dbReference type="STRING" id="1302685.SAMN05444408_11017"/>
<evidence type="ECO:0000256" key="4">
    <source>
        <dbReference type="ARBA" id="ARBA00022679"/>
    </source>
</evidence>
<proteinExistence type="predicted"/>
<evidence type="ECO:0000256" key="5">
    <source>
        <dbReference type="ARBA" id="ARBA00022692"/>
    </source>
</evidence>
<keyword evidence="11" id="KW-0472">Membrane</keyword>
<evidence type="ECO:0000256" key="9">
    <source>
        <dbReference type="ARBA" id="ARBA00022989"/>
    </source>
</evidence>
<keyword evidence="12" id="KW-1015">Disulfide bond</keyword>
<gene>
    <name evidence="15" type="ORF">SAMN05444408_11017</name>
</gene>
<evidence type="ECO:0000256" key="8">
    <source>
        <dbReference type="ARBA" id="ARBA00022968"/>
    </source>
</evidence>
<dbReference type="Pfam" id="PF02485">
    <property type="entry name" value="Branch"/>
    <property type="match status" value="1"/>
</dbReference>
<comment type="subcellular location">
    <subcellularLocation>
        <location evidence="2">Endoplasmic reticulum membrane</location>
        <topology evidence="2">Single-pass type II membrane protein</topology>
    </subcellularLocation>
    <subcellularLocation>
        <location evidence="1">Golgi apparatus membrane</location>
        <topology evidence="1">Single-pass type II membrane protein</topology>
    </subcellularLocation>
</comment>
<reference evidence="16" key="1">
    <citation type="submission" date="2016-11" db="EMBL/GenBank/DDBJ databases">
        <authorList>
            <person name="Varghese N."/>
            <person name="Submissions S."/>
        </authorList>
    </citation>
    <scope>NUCLEOTIDE SEQUENCE [LARGE SCALE GENOMIC DNA]</scope>
    <source>
        <strain evidence="16">DSM 26898</strain>
    </source>
</reference>
<keyword evidence="9" id="KW-1133">Transmembrane helix</keyword>
<keyword evidence="10" id="KW-0333">Golgi apparatus</keyword>
<dbReference type="PANTHER" id="PTHR46025:SF3">
    <property type="entry name" value="XYLOSYLTRANSFERASE OXT"/>
    <property type="match status" value="1"/>
</dbReference>
<dbReference type="GO" id="GO:0030158">
    <property type="term" value="F:protein xylosyltransferase activity"/>
    <property type="evidence" value="ECO:0007669"/>
    <property type="project" value="InterPro"/>
</dbReference>
<evidence type="ECO:0000313" key="16">
    <source>
        <dbReference type="Proteomes" id="UP000184236"/>
    </source>
</evidence>
<dbReference type="RefSeq" id="WP_228408490.1">
    <property type="nucleotide sequence ID" value="NZ_FQVO01000010.1"/>
</dbReference>
<keyword evidence="3" id="KW-0328">Glycosyltransferase</keyword>
<organism evidence="15 16">
    <name type="scientific">Chryseobacterium takakiae</name>
    <dbReference type="NCBI Taxonomy" id="1302685"/>
    <lineage>
        <taxon>Bacteria</taxon>
        <taxon>Pseudomonadati</taxon>
        <taxon>Bacteroidota</taxon>
        <taxon>Flavobacteriia</taxon>
        <taxon>Flavobacteriales</taxon>
        <taxon>Weeksellaceae</taxon>
        <taxon>Chryseobacterium group</taxon>
        <taxon>Chryseobacterium</taxon>
    </lineage>
</organism>
<evidence type="ECO:0000313" key="15">
    <source>
        <dbReference type="EMBL" id="SHF16856.1"/>
    </source>
</evidence>
<dbReference type="GO" id="GO:0050650">
    <property type="term" value="P:chondroitin sulfate proteoglycan biosynthetic process"/>
    <property type="evidence" value="ECO:0007669"/>
    <property type="project" value="TreeGrafter"/>
</dbReference>
<dbReference type="PANTHER" id="PTHR46025">
    <property type="entry name" value="XYLOSYLTRANSFERASE OXT"/>
    <property type="match status" value="1"/>
</dbReference>
<dbReference type="InterPro" id="IPR043538">
    <property type="entry name" value="XYLT"/>
</dbReference>
<dbReference type="GO" id="GO:0046872">
    <property type="term" value="F:metal ion binding"/>
    <property type="evidence" value="ECO:0007669"/>
    <property type="project" value="UniProtKB-KW"/>
</dbReference>